<name>A0A8T9ZYY1_9EURY</name>
<dbReference type="Gene3D" id="3.10.450.90">
    <property type="entry name" value="ArcTGT, C2 domain"/>
    <property type="match status" value="1"/>
</dbReference>
<dbReference type="KEGG" id="haad:MW046_08110"/>
<reference evidence="2" key="1">
    <citation type="submission" date="2022-04" db="EMBL/GenBank/DDBJ databases">
        <title>Halocatena sp. nov., isolated from a salt lake.</title>
        <authorList>
            <person name="Cui H.-L."/>
        </authorList>
    </citation>
    <scope>NUCLEOTIDE SEQUENCE</scope>
    <source>
        <strain evidence="2">AD-1</strain>
    </source>
</reference>
<dbReference type="InterPro" id="IPR015947">
    <property type="entry name" value="PUA-like_sf"/>
</dbReference>
<dbReference type="SUPFAM" id="SSF88802">
    <property type="entry name" value="Pre-PUA domain"/>
    <property type="match status" value="1"/>
</dbReference>
<evidence type="ECO:0000313" key="3">
    <source>
        <dbReference type="Proteomes" id="UP000831768"/>
    </source>
</evidence>
<dbReference type="Proteomes" id="UP000831768">
    <property type="component" value="Chromosome"/>
</dbReference>
<sequence>MDGGERERLRTIADYQFGSGAGRALFPAAETLSVVRTSSGRPQQITCDGGPHEGRRIVSYGVDGRFTLGIEGGRRLFAALGRPIVRVGDESVPFVTDGKNAFAKFVRDVDDDVRPGDEVLITCAETLLAVGRAELSASAMTDFHTGVAVSVRDSFSEQAIRSEP</sequence>
<dbReference type="InterPro" id="IPR029402">
    <property type="entry name" value="TGT_C2"/>
</dbReference>
<dbReference type="Gene3D" id="2.30.130.10">
    <property type="entry name" value="PUA domain"/>
    <property type="match status" value="1"/>
</dbReference>
<dbReference type="SMART" id="SM00359">
    <property type="entry name" value="PUA"/>
    <property type="match status" value="1"/>
</dbReference>
<protein>
    <submittedName>
        <fullName evidence="2">Pseudouridine synthase</fullName>
    </submittedName>
</protein>
<dbReference type="InterPro" id="IPR002478">
    <property type="entry name" value="PUA"/>
</dbReference>
<proteinExistence type="predicted"/>
<dbReference type="Pfam" id="PF14810">
    <property type="entry name" value="TGT_C2"/>
    <property type="match status" value="1"/>
</dbReference>
<dbReference type="CDD" id="cd21149">
    <property type="entry name" value="PUA_archaeosine_TGT"/>
    <property type="match status" value="1"/>
</dbReference>
<accession>A0A8T9ZYY1</accession>
<dbReference type="AlphaFoldDB" id="A0A8T9ZYY1"/>
<dbReference type="RefSeq" id="WP_247992614.1">
    <property type="nucleotide sequence ID" value="NZ_CP096019.1"/>
</dbReference>
<organism evidence="2 3">
    <name type="scientific">Halocatena salina</name>
    <dbReference type="NCBI Taxonomy" id="2934340"/>
    <lineage>
        <taxon>Archaea</taxon>
        <taxon>Methanobacteriati</taxon>
        <taxon>Methanobacteriota</taxon>
        <taxon>Stenosarchaea group</taxon>
        <taxon>Halobacteria</taxon>
        <taxon>Halobacteriales</taxon>
        <taxon>Natronomonadaceae</taxon>
        <taxon>Halocatena</taxon>
    </lineage>
</organism>
<gene>
    <name evidence="2" type="ORF">MW046_08110</name>
</gene>
<evidence type="ECO:0000313" key="2">
    <source>
        <dbReference type="EMBL" id="UPM41935.1"/>
    </source>
</evidence>
<dbReference type="Pfam" id="PF01472">
    <property type="entry name" value="PUA"/>
    <property type="match status" value="1"/>
</dbReference>
<keyword evidence="3" id="KW-1185">Reference proteome</keyword>
<dbReference type="GeneID" id="71928003"/>
<dbReference type="InterPro" id="IPR036974">
    <property type="entry name" value="PUA_sf"/>
</dbReference>
<dbReference type="PROSITE" id="PS50890">
    <property type="entry name" value="PUA"/>
    <property type="match status" value="1"/>
</dbReference>
<dbReference type="InterPro" id="IPR038250">
    <property type="entry name" value="TGT_C2_sf"/>
</dbReference>
<feature type="domain" description="PUA" evidence="1">
    <location>
        <begin position="83"/>
        <end position="156"/>
    </location>
</feature>
<dbReference type="EMBL" id="CP096019">
    <property type="protein sequence ID" value="UPM41935.1"/>
    <property type="molecule type" value="Genomic_DNA"/>
</dbReference>
<dbReference type="GO" id="GO:0003723">
    <property type="term" value="F:RNA binding"/>
    <property type="evidence" value="ECO:0007669"/>
    <property type="project" value="InterPro"/>
</dbReference>
<evidence type="ECO:0000259" key="1">
    <source>
        <dbReference type="SMART" id="SM00359"/>
    </source>
</evidence>
<dbReference type="SUPFAM" id="SSF88697">
    <property type="entry name" value="PUA domain-like"/>
    <property type="match status" value="1"/>
</dbReference>